<accession>A0P6M5</accession>
<dbReference type="InterPro" id="IPR019734">
    <property type="entry name" value="TPR_rpt"/>
</dbReference>
<dbReference type="SUPFAM" id="SSF48452">
    <property type="entry name" value="TPR-like"/>
    <property type="match status" value="1"/>
</dbReference>
<dbReference type="InterPro" id="IPR001940">
    <property type="entry name" value="Peptidase_S1C"/>
</dbReference>
<feature type="chain" id="PRO_5002628934" evidence="5">
    <location>
        <begin position="20"/>
        <end position="337"/>
    </location>
</feature>
<gene>
    <name evidence="6" type="ORF">MB2181_03890</name>
</gene>
<evidence type="ECO:0000256" key="5">
    <source>
        <dbReference type="SAM" id="SignalP"/>
    </source>
</evidence>
<feature type="signal peptide" evidence="5">
    <location>
        <begin position="1"/>
        <end position="19"/>
    </location>
</feature>
<keyword evidence="2 6" id="KW-0645">Protease</keyword>
<dbReference type="SUPFAM" id="SSF50494">
    <property type="entry name" value="Trypsin-like serine proteases"/>
    <property type="match status" value="1"/>
</dbReference>
<dbReference type="PROSITE" id="PS50005">
    <property type="entry name" value="TPR"/>
    <property type="match status" value="1"/>
</dbReference>
<dbReference type="Gene3D" id="2.40.10.10">
    <property type="entry name" value="Trypsin-like serine proteases"/>
    <property type="match status" value="2"/>
</dbReference>
<dbReference type="InterPro" id="IPR009003">
    <property type="entry name" value="Peptidase_S1_PA"/>
</dbReference>
<name>A0P6M5_9PROT</name>
<dbReference type="PANTHER" id="PTHR43343">
    <property type="entry name" value="PEPTIDASE S12"/>
    <property type="match status" value="1"/>
</dbReference>
<dbReference type="GO" id="GO:0004252">
    <property type="term" value="F:serine-type endopeptidase activity"/>
    <property type="evidence" value="ECO:0007669"/>
    <property type="project" value="InterPro"/>
</dbReference>
<organism evidence="6 7">
    <name type="scientific">Methylophilales bacterium HTCC2181</name>
    <dbReference type="NCBI Taxonomy" id="383631"/>
    <lineage>
        <taxon>Bacteria</taxon>
        <taxon>Pseudomonadati</taxon>
        <taxon>Pseudomonadota</taxon>
        <taxon>Betaproteobacteria</taxon>
        <taxon>Nitrosomonadales</taxon>
        <taxon>OM43 clade</taxon>
    </lineage>
</organism>
<evidence type="ECO:0000256" key="1">
    <source>
        <dbReference type="ARBA" id="ARBA00010541"/>
    </source>
</evidence>
<protein>
    <submittedName>
        <fullName evidence="6">Putative serine protease protein</fullName>
    </submittedName>
</protein>
<evidence type="ECO:0000256" key="4">
    <source>
        <dbReference type="PROSITE-ProRule" id="PRU00339"/>
    </source>
</evidence>
<dbReference type="Pfam" id="PF13181">
    <property type="entry name" value="TPR_8"/>
    <property type="match status" value="1"/>
</dbReference>
<dbReference type="InterPro" id="IPR043504">
    <property type="entry name" value="Peptidase_S1_PA_chymotrypsin"/>
</dbReference>
<comment type="similarity">
    <text evidence="1">Belongs to the peptidase S1C family.</text>
</comment>
<dbReference type="Pfam" id="PF13365">
    <property type="entry name" value="Trypsin_2"/>
    <property type="match status" value="1"/>
</dbReference>
<dbReference type="PRINTS" id="PR00834">
    <property type="entry name" value="PROTEASES2C"/>
</dbReference>
<dbReference type="GO" id="GO:0006508">
    <property type="term" value="P:proteolysis"/>
    <property type="evidence" value="ECO:0007669"/>
    <property type="project" value="UniProtKB-KW"/>
</dbReference>
<keyword evidence="5" id="KW-0732">Signal</keyword>
<keyword evidence="7" id="KW-1185">Reference proteome</keyword>
<dbReference type="OrthoDB" id="8559597at2"/>
<dbReference type="AlphaFoldDB" id="A0P6M5"/>
<comment type="caution">
    <text evidence="6">The sequence shown here is derived from an EMBL/GenBank/DDBJ whole genome shotgun (WGS) entry which is preliminary data.</text>
</comment>
<dbReference type="SMART" id="SM00028">
    <property type="entry name" value="TPR"/>
    <property type="match status" value="2"/>
</dbReference>
<sequence>MGNLLKVLVLCTISLNAVAYDQAKLMHAWVSIVMIRGYTETGTLAYGSGVIVGENQVVTNCHVLRRTKQPWVSQGDTSYSIESVQANRWQDLCLLTLFQLNKKPVPIGSSKDLIKGQELAAMGHSSGSPAPLTTGGYMISGYDMDGGNIILSSAKFRLGASGSGLFDMKGNLVGINTFKTTGYGSYYSMPAEWIHKLKDLPVEKEFPIQGKALWEEDEERKPYFLKIAIPKVKEEWSTLIKVTEEWTEKEANNTEAWYEHGYANEMLNSIKEAIKYYKRALAIDSMNSDALFRIGILENSLGNTVEAKKILTSLNDLNPARADELDEIINCQDKCKK</sequence>
<evidence type="ECO:0000256" key="3">
    <source>
        <dbReference type="ARBA" id="ARBA00022801"/>
    </source>
</evidence>
<proteinExistence type="inferred from homology"/>
<keyword evidence="4" id="KW-0802">TPR repeat</keyword>
<evidence type="ECO:0000313" key="6">
    <source>
        <dbReference type="EMBL" id="EAV47185.1"/>
    </source>
</evidence>
<dbReference type="EMBL" id="AAUX01000001">
    <property type="protein sequence ID" value="EAV47185.1"/>
    <property type="molecule type" value="Genomic_DNA"/>
</dbReference>
<dbReference type="Gene3D" id="1.25.40.10">
    <property type="entry name" value="Tetratricopeptide repeat domain"/>
    <property type="match status" value="1"/>
</dbReference>
<evidence type="ECO:0000313" key="7">
    <source>
        <dbReference type="Proteomes" id="UP000054262"/>
    </source>
</evidence>
<reference evidence="6 7" key="1">
    <citation type="submission" date="2006-11" db="EMBL/GenBank/DDBJ databases">
        <authorList>
            <person name="Giovannoni S."/>
            <person name="Vergin K."/>
            <person name="Ferriera S."/>
            <person name="Johnson J."/>
            <person name="Kravitz S."/>
            <person name="Beeson K."/>
            <person name="Sutton G."/>
            <person name="Rogers Y.-H."/>
            <person name="Friedman R."/>
            <person name="Frazier M."/>
            <person name="Venter J.C."/>
        </authorList>
    </citation>
    <scope>NUCLEOTIDE SEQUENCE [LARGE SCALE GENOMIC DNA]</scope>
    <source>
        <strain evidence="6 7">HTCC2181</strain>
    </source>
</reference>
<dbReference type="InterPro" id="IPR011990">
    <property type="entry name" value="TPR-like_helical_dom_sf"/>
</dbReference>
<dbReference type="PANTHER" id="PTHR43343:SF3">
    <property type="entry name" value="PROTEASE DO-LIKE 8, CHLOROPLASTIC"/>
    <property type="match status" value="1"/>
</dbReference>
<dbReference type="InterPro" id="IPR051201">
    <property type="entry name" value="Chloro_Bact_Ser_Proteases"/>
</dbReference>
<feature type="repeat" description="TPR" evidence="4">
    <location>
        <begin position="254"/>
        <end position="287"/>
    </location>
</feature>
<keyword evidence="3" id="KW-0378">Hydrolase</keyword>
<dbReference type="Proteomes" id="UP000054262">
    <property type="component" value="Unassembled WGS sequence"/>
</dbReference>
<evidence type="ECO:0000256" key="2">
    <source>
        <dbReference type="ARBA" id="ARBA00022670"/>
    </source>
</evidence>